<evidence type="ECO:0000256" key="1">
    <source>
        <dbReference type="ARBA" id="ARBA00006432"/>
    </source>
</evidence>
<dbReference type="GO" id="GO:0006631">
    <property type="term" value="P:fatty acid metabolic process"/>
    <property type="evidence" value="ECO:0007669"/>
    <property type="project" value="TreeGrafter"/>
</dbReference>
<proteinExistence type="inferred from homology"/>
<gene>
    <name evidence="5" type="ORF">DCK97_27190</name>
</gene>
<dbReference type="Proteomes" id="UP000257706">
    <property type="component" value="Unassembled WGS sequence"/>
</dbReference>
<dbReference type="InterPro" id="IPR042099">
    <property type="entry name" value="ANL_N_sf"/>
</dbReference>
<dbReference type="InterPro" id="IPR000873">
    <property type="entry name" value="AMP-dep_synth/lig_dom"/>
</dbReference>
<dbReference type="PROSITE" id="PS00455">
    <property type="entry name" value="AMP_BINDING"/>
    <property type="match status" value="1"/>
</dbReference>
<dbReference type="InterPro" id="IPR020845">
    <property type="entry name" value="AMP-binding_CS"/>
</dbReference>
<comment type="similarity">
    <text evidence="1">Belongs to the ATP-dependent AMP-binding enzyme family.</text>
</comment>
<dbReference type="PANTHER" id="PTHR43201">
    <property type="entry name" value="ACYL-COA SYNTHETASE"/>
    <property type="match status" value="1"/>
</dbReference>
<name>A0A3B9IV30_9PROT</name>
<dbReference type="PANTHER" id="PTHR43201:SF5">
    <property type="entry name" value="MEDIUM-CHAIN ACYL-COA LIGASE ACSF2, MITOCHONDRIAL"/>
    <property type="match status" value="1"/>
</dbReference>
<dbReference type="Pfam" id="PF13193">
    <property type="entry name" value="AMP-binding_C"/>
    <property type="match status" value="1"/>
</dbReference>
<dbReference type="InterPro" id="IPR025110">
    <property type="entry name" value="AMP-bd_C"/>
</dbReference>
<feature type="domain" description="AMP-dependent synthetase/ligase" evidence="3">
    <location>
        <begin position="32"/>
        <end position="397"/>
    </location>
</feature>
<comment type="caution">
    <text evidence="5">The sequence shown here is derived from an EMBL/GenBank/DDBJ whole genome shotgun (WGS) entry which is preliminary data.</text>
</comment>
<protein>
    <submittedName>
        <fullName evidence="5">AMP-dependent synthetase and ligase</fullName>
    </submittedName>
</protein>
<reference evidence="5 6" key="1">
    <citation type="journal article" date="2018" name="Nat. Biotechnol.">
        <title>A standardized bacterial taxonomy based on genome phylogeny substantially revises the tree of life.</title>
        <authorList>
            <person name="Parks D.H."/>
            <person name="Chuvochina M."/>
            <person name="Waite D.W."/>
            <person name="Rinke C."/>
            <person name="Skarshewski A."/>
            <person name="Chaumeil P.A."/>
            <person name="Hugenholtz P."/>
        </authorList>
    </citation>
    <scope>NUCLEOTIDE SEQUENCE [LARGE SCALE GENOMIC DNA]</scope>
    <source>
        <strain evidence="5">UBA8739</strain>
    </source>
</reference>
<dbReference type="Gene3D" id="3.40.50.12780">
    <property type="entry name" value="N-terminal domain of ligase-like"/>
    <property type="match status" value="1"/>
</dbReference>
<dbReference type="Gene3D" id="3.30.300.30">
    <property type="match status" value="1"/>
</dbReference>
<keyword evidence="2 5" id="KW-0436">Ligase</keyword>
<dbReference type="Pfam" id="PF00501">
    <property type="entry name" value="AMP-binding"/>
    <property type="match status" value="1"/>
</dbReference>
<evidence type="ECO:0000259" key="3">
    <source>
        <dbReference type="Pfam" id="PF00501"/>
    </source>
</evidence>
<dbReference type="GO" id="GO:0031956">
    <property type="term" value="F:medium-chain fatty acid-CoA ligase activity"/>
    <property type="evidence" value="ECO:0007669"/>
    <property type="project" value="TreeGrafter"/>
</dbReference>
<dbReference type="InterPro" id="IPR045851">
    <property type="entry name" value="AMP-bd_C_sf"/>
</dbReference>
<evidence type="ECO:0000256" key="2">
    <source>
        <dbReference type="ARBA" id="ARBA00022598"/>
    </source>
</evidence>
<dbReference type="SUPFAM" id="SSF56801">
    <property type="entry name" value="Acetyl-CoA synthetase-like"/>
    <property type="match status" value="1"/>
</dbReference>
<evidence type="ECO:0000313" key="6">
    <source>
        <dbReference type="Proteomes" id="UP000257706"/>
    </source>
</evidence>
<organism evidence="5 6">
    <name type="scientific">Tistrella mobilis</name>
    <dbReference type="NCBI Taxonomy" id="171437"/>
    <lineage>
        <taxon>Bacteria</taxon>
        <taxon>Pseudomonadati</taxon>
        <taxon>Pseudomonadota</taxon>
        <taxon>Alphaproteobacteria</taxon>
        <taxon>Geminicoccales</taxon>
        <taxon>Geminicoccaceae</taxon>
        <taxon>Tistrella</taxon>
    </lineage>
</organism>
<evidence type="ECO:0000259" key="4">
    <source>
        <dbReference type="Pfam" id="PF13193"/>
    </source>
</evidence>
<sequence length="563" mass="58812">MAAPTPQGPLEADLARRIAETGTLGRLLRARAAEHGAAPMLIAPSRLYPAEADGLAVTSFAAMAAGAERLARALVAAGVGPGDGVGVLAGNTAVTEAHLVQYAAALAGAVLVPINPRYGDEDLDHAIALGRLKIAFAEPGLMARLAAAITRAGGAARCIDLGAGLAALTATGAAGTPLPEVAPEAVADLIFTSGTTGRPKAVEHSHRSAVATGAIFGTALGLTPDDRHHHAVPFFTSSGVHFNPLAALWAGAAMIVEPAFDAARILERIATRRSTVLLSVPSGFLYLLDALARAGGDAPDLSSIRLWNYGGAAMPQEAVAALARRFPAVEQRQNYGMTETGPTGTMLLPDEVMARPGSVGRPMPLCRVRITDADGRALPAGEAGEIEILSPANMTGYRDAPEATAETIRDGWVRTGDWGRIDADGHLHHLDRLKDVIVRGGLKIAARRVEDVLHRIPGVFEAAVIALPHPRLGEDVAAVVVRTAPDTTEDPGTTEDIETDEDFIARLQAAAAAVLADYEIPRRVFLTDALPRNPLGKVLKTDLRRQLAGAPEHDRHDLHPSHG</sequence>
<dbReference type="CDD" id="cd04433">
    <property type="entry name" value="AFD_class_I"/>
    <property type="match status" value="1"/>
</dbReference>
<feature type="domain" description="AMP-binding enzyme C-terminal" evidence="4">
    <location>
        <begin position="449"/>
        <end position="537"/>
    </location>
</feature>
<dbReference type="AlphaFoldDB" id="A0A3B9IV30"/>
<evidence type="ECO:0000313" key="5">
    <source>
        <dbReference type="EMBL" id="HAE51103.1"/>
    </source>
</evidence>
<dbReference type="EMBL" id="DMAI01000446">
    <property type="protein sequence ID" value="HAE51103.1"/>
    <property type="molecule type" value="Genomic_DNA"/>
</dbReference>
<accession>A0A3B9IV30</accession>